<keyword evidence="5" id="KW-0698">rRNA processing</keyword>
<dbReference type="GO" id="GO:0120159">
    <property type="term" value="F:rRNA pseudouridine synthase activity"/>
    <property type="evidence" value="ECO:0007669"/>
    <property type="project" value="UniProtKB-ARBA"/>
</dbReference>
<dbReference type="PANTHER" id="PTHR21600:SF92">
    <property type="entry name" value="RIBOSOMAL LARGE SUBUNIT PSEUDOURIDINE SYNTHASE C"/>
    <property type="match status" value="1"/>
</dbReference>
<comment type="catalytic activity">
    <reaction evidence="2">
        <text>uridine(955/2504/2580) in 23S rRNA = pseudouridine(955/2504/2580) in 23S rRNA</text>
        <dbReference type="Rhea" id="RHEA:42528"/>
        <dbReference type="Rhea" id="RHEA-COMP:10099"/>
        <dbReference type="Rhea" id="RHEA-COMP:10100"/>
        <dbReference type="ChEBI" id="CHEBI:65314"/>
        <dbReference type="ChEBI" id="CHEBI:65315"/>
        <dbReference type="EC" id="5.4.99.24"/>
    </reaction>
</comment>
<evidence type="ECO:0000256" key="1">
    <source>
        <dbReference type="ARBA" id="ARBA00000073"/>
    </source>
</evidence>
<dbReference type="Pfam" id="PF00849">
    <property type="entry name" value="PseudoU_synth_2"/>
    <property type="match status" value="1"/>
</dbReference>
<protein>
    <recommendedName>
        <fullName evidence="9">Pseudouridine synthase</fullName>
        <ecNumber evidence="9">5.4.99.-</ecNumber>
    </recommendedName>
</protein>
<dbReference type="GO" id="GO:0003723">
    <property type="term" value="F:RNA binding"/>
    <property type="evidence" value="ECO:0007669"/>
    <property type="project" value="UniProtKB-KW"/>
</dbReference>
<name>A0A926D9Y8_9FIRM</name>
<keyword evidence="8" id="KW-0694">RNA-binding</keyword>
<gene>
    <name evidence="11" type="ORF">IAG03_10405</name>
</gene>
<dbReference type="InterPro" id="IPR006145">
    <property type="entry name" value="PsdUridine_synth_RsuA/RluA"/>
</dbReference>
<keyword evidence="12" id="KW-1185">Reference proteome</keyword>
<comment type="similarity">
    <text evidence="4 9">Belongs to the pseudouridine synthase RluA family.</text>
</comment>
<dbReference type="AlphaFoldDB" id="A0A926D9Y8"/>
<dbReference type="Gene3D" id="3.10.290.10">
    <property type="entry name" value="RNA-binding S4 domain"/>
    <property type="match status" value="1"/>
</dbReference>
<dbReference type="Proteomes" id="UP000651482">
    <property type="component" value="Unassembled WGS sequence"/>
</dbReference>
<evidence type="ECO:0000256" key="9">
    <source>
        <dbReference type="RuleBase" id="RU362028"/>
    </source>
</evidence>
<dbReference type="CDD" id="cd00165">
    <property type="entry name" value="S4"/>
    <property type="match status" value="1"/>
</dbReference>
<dbReference type="PROSITE" id="PS50889">
    <property type="entry name" value="S4"/>
    <property type="match status" value="1"/>
</dbReference>
<keyword evidence="6 9" id="KW-0413">Isomerase</keyword>
<dbReference type="SMART" id="SM00363">
    <property type="entry name" value="S4"/>
    <property type="match status" value="1"/>
</dbReference>
<dbReference type="SUPFAM" id="SSF55120">
    <property type="entry name" value="Pseudouridine synthase"/>
    <property type="match status" value="1"/>
</dbReference>
<evidence type="ECO:0000259" key="10">
    <source>
        <dbReference type="SMART" id="SM00363"/>
    </source>
</evidence>
<evidence type="ECO:0000256" key="8">
    <source>
        <dbReference type="PROSITE-ProRule" id="PRU00182"/>
    </source>
</evidence>
<evidence type="ECO:0000313" key="11">
    <source>
        <dbReference type="EMBL" id="MBC8534391.1"/>
    </source>
</evidence>
<evidence type="ECO:0000256" key="2">
    <source>
        <dbReference type="ARBA" id="ARBA00000381"/>
    </source>
</evidence>
<accession>A0A926D9Y8</accession>
<dbReference type="InterPro" id="IPR050188">
    <property type="entry name" value="RluA_PseudoU_synthase"/>
</dbReference>
<evidence type="ECO:0000256" key="3">
    <source>
        <dbReference type="ARBA" id="ARBA00002876"/>
    </source>
</evidence>
<evidence type="ECO:0000256" key="6">
    <source>
        <dbReference type="ARBA" id="ARBA00023235"/>
    </source>
</evidence>
<dbReference type="Pfam" id="PF01479">
    <property type="entry name" value="S4"/>
    <property type="match status" value="1"/>
</dbReference>
<comment type="catalytic activity">
    <reaction evidence="1 9">
        <text>a uridine in RNA = a pseudouridine in RNA</text>
        <dbReference type="Rhea" id="RHEA:48348"/>
        <dbReference type="Rhea" id="RHEA-COMP:12068"/>
        <dbReference type="Rhea" id="RHEA-COMP:12069"/>
        <dbReference type="ChEBI" id="CHEBI:65314"/>
        <dbReference type="ChEBI" id="CHEBI:65315"/>
    </reaction>
</comment>
<dbReference type="Gene3D" id="3.30.2350.10">
    <property type="entry name" value="Pseudouridine synthase"/>
    <property type="match status" value="1"/>
</dbReference>
<dbReference type="CDD" id="cd02869">
    <property type="entry name" value="PseudoU_synth_RluA_like"/>
    <property type="match status" value="1"/>
</dbReference>
<evidence type="ECO:0000256" key="5">
    <source>
        <dbReference type="ARBA" id="ARBA00022552"/>
    </source>
</evidence>
<evidence type="ECO:0000256" key="7">
    <source>
        <dbReference type="PIRSR" id="PIRSR606225-1"/>
    </source>
</evidence>
<evidence type="ECO:0000313" key="12">
    <source>
        <dbReference type="Proteomes" id="UP000651482"/>
    </source>
</evidence>
<proteinExistence type="inferred from homology"/>
<dbReference type="EC" id="5.4.99.-" evidence="9"/>
<reference evidence="11" key="1">
    <citation type="submission" date="2020-08" db="EMBL/GenBank/DDBJ databases">
        <title>Genome public.</title>
        <authorList>
            <person name="Liu C."/>
            <person name="Sun Q."/>
        </authorList>
    </citation>
    <scope>NUCLEOTIDE SEQUENCE</scope>
    <source>
        <strain evidence="11">NSJ-40</strain>
    </source>
</reference>
<dbReference type="RefSeq" id="WP_249319973.1">
    <property type="nucleotide sequence ID" value="NZ_JACRSN010000016.1"/>
</dbReference>
<dbReference type="SUPFAM" id="SSF55174">
    <property type="entry name" value="Alpha-L RNA-binding motif"/>
    <property type="match status" value="1"/>
</dbReference>
<dbReference type="GO" id="GO:0000455">
    <property type="term" value="P:enzyme-directed rRNA pseudouridine synthesis"/>
    <property type="evidence" value="ECO:0007669"/>
    <property type="project" value="TreeGrafter"/>
</dbReference>
<evidence type="ECO:0000256" key="4">
    <source>
        <dbReference type="ARBA" id="ARBA00010876"/>
    </source>
</evidence>
<sequence>MQTVQILENDAGMRLDKFLTKAYPNLPQSMLYKAIRKKDIKCNGKRCEISTRLQAGDILTMYLKDEFFVKEPESYDFMKAPVKLKILYEDDNILLLDKKPGLLVHPDQTYHFDSLIARLQHYLYDKGEYLPEAENSFAPALVNRIDRNTGGIVIAAKNAESLRILNEKMKNRELEKTYLCVVNGILAEKSATLEAFLEKNEEQNRVYISDTPNARTRTIRTRYRVLAERGGRSLLEVDLLTGRTHQIRAHFAYLGHPLAGDGKYGRNKHNRGSGYPYQALYSYRLTFRFTTPAGILSYLDGKSFTAEDVWFLDQFYHSGSSKK</sequence>
<dbReference type="NCBIfam" id="TIGR00005">
    <property type="entry name" value="rluA_subfam"/>
    <property type="match status" value="1"/>
</dbReference>
<comment type="function">
    <text evidence="3">Responsible for synthesis of pseudouridine from uracil at positions 955, 2504 and 2580 in 23S ribosomal RNA.</text>
</comment>
<dbReference type="InterPro" id="IPR006225">
    <property type="entry name" value="PsdUridine_synth_RluC/D"/>
</dbReference>
<organism evidence="11 12">
    <name type="scientific">Yeguia hominis</name>
    <dbReference type="NCBI Taxonomy" id="2763662"/>
    <lineage>
        <taxon>Bacteria</taxon>
        <taxon>Bacillati</taxon>
        <taxon>Bacillota</taxon>
        <taxon>Clostridia</taxon>
        <taxon>Eubacteriales</taxon>
        <taxon>Yeguiaceae</taxon>
        <taxon>Yeguia</taxon>
    </lineage>
</organism>
<dbReference type="PANTHER" id="PTHR21600">
    <property type="entry name" value="MITOCHONDRIAL RNA PSEUDOURIDINE SYNTHASE"/>
    <property type="match status" value="1"/>
</dbReference>
<feature type="domain" description="RNA-binding S4" evidence="10">
    <location>
        <begin position="13"/>
        <end position="74"/>
    </location>
</feature>
<comment type="caution">
    <text evidence="11">The sequence shown here is derived from an EMBL/GenBank/DDBJ whole genome shotgun (WGS) entry which is preliminary data.</text>
</comment>
<dbReference type="EMBL" id="JACRSN010000016">
    <property type="protein sequence ID" value="MBC8534391.1"/>
    <property type="molecule type" value="Genomic_DNA"/>
</dbReference>
<dbReference type="InterPro" id="IPR036986">
    <property type="entry name" value="S4_RNA-bd_sf"/>
</dbReference>
<dbReference type="InterPro" id="IPR020103">
    <property type="entry name" value="PsdUridine_synth_cat_dom_sf"/>
</dbReference>
<dbReference type="InterPro" id="IPR002942">
    <property type="entry name" value="S4_RNA-bd"/>
</dbReference>
<feature type="active site" evidence="7">
    <location>
        <position position="146"/>
    </location>
</feature>